<comment type="caution">
    <text evidence="2">The sequence shown here is derived from an EMBL/GenBank/DDBJ whole genome shotgun (WGS) entry which is preliminary data.</text>
</comment>
<evidence type="ECO:0000313" key="3">
    <source>
        <dbReference type="Proteomes" id="UP000054736"/>
    </source>
</evidence>
<keyword evidence="3" id="KW-1185">Reference proteome</keyword>
<reference evidence="2 3" key="1">
    <citation type="submission" date="2015-11" db="EMBL/GenBank/DDBJ databases">
        <title>Genomic analysis of 38 Legionella species identifies large and diverse effector repertoires.</title>
        <authorList>
            <person name="Burstein D."/>
            <person name="Amaro F."/>
            <person name="Zusman T."/>
            <person name="Lifshitz Z."/>
            <person name="Cohen O."/>
            <person name="Gilbert J.A."/>
            <person name="Pupko T."/>
            <person name="Shuman H.A."/>
            <person name="Segal G."/>
        </authorList>
    </citation>
    <scope>NUCLEOTIDE SEQUENCE [LARGE SCALE GENOMIC DNA]</scope>
    <source>
        <strain evidence="2 3">ATCC 700990</strain>
    </source>
</reference>
<organism evidence="2 3">
    <name type="scientific">Legionella drozanskii LLAP-1</name>
    <dbReference type="NCBI Taxonomy" id="1212489"/>
    <lineage>
        <taxon>Bacteria</taxon>
        <taxon>Pseudomonadati</taxon>
        <taxon>Pseudomonadota</taxon>
        <taxon>Gammaproteobacteria</taxon>
        <taxon>Legionellales</taxon>
        <taxon>Legionellaceae</taxon>
        <taxon>Legionella</taxon>
    </lineage>
</organism>
<proteinExistence type="predicted"/>
<dbReference type="RefSeq" id="WP_058495584.1">
    <property type="nucleotide sequence ID" value="NZ_CAAAIU010000018.1"/>
</dbReference>
<name>A0A0W0SWA5_9GAMM</name>
<protein>
    <submittedName>
        <fullName evidence="2">Uncharacterized protein</fullName>
    </submittedName>
</protein>
<dbReference type="EMBL" id="LNXY01000020">
    <property type="protein sequence ID" value="KTC87663.1"/>
    <property type="molecule type" value="Genomic_DNA"/>
</dbReference>
<accession>A0A0W0SWA5</accession>
<gene>
    <name evidence="2" type="ORF">Ldro_1282</name>
</gene>
<evidence type="ECO:0000256" key="1">
    <source>
        <dbReference type="SAM" id="SignalP"/>
    </source>
</evidence>
<keyword evidence="1" id="KW-0732">Signal</keyword>
<dbReference type="PATRIC" id="fig|1212489.4.peg.1351"/>
<sequence length="137" mass="15203">MIKNNKKCLMLAAGSLLAFSANALTQDSHYLSSECDHMARALYQLAESKSQDACAGDVMVAASYLESASIRITKGKYKQASTSLNYGEYELKAISMYRPYCSNFASQVKPLLAKLITIETQLDELEMSLKLNKKDEQ</sequence>
<feature type="signal peptide" evidence="1">
    <location>
        <begin position="1"/>
        <end position="23"/>
    </location>
</feature>
<feature type="chain" id="PRO_5006912410" evidence="1">
    <location>
        <begin position="24"/>
        <end position="137"/>
    </location>
</feature>
<dbReference type="STRING" id="1212489.Ldro_1282"/>
<dbReference type="AlphaFoldDB" id="A0A0W0SWA5"/>
<dbReference type="Proteomes" id="UP000054736">
    <property type="component" value="Unassembled WGS sequence"/>
</dbReference>
<dbReference type="OrthoDB" id="9972840at2"/>
<evidence type="ECO:0000313" key="2">
    <source>
        <dbReference type="EMBL" id="KTC87663.1"/>
    </source>
</evidence>